<dbReference type="InterPro" id="IPR049211">
    <property type="entry name" value="DUF6814"/>
</dbReference>
<evidence type="ECO:0008006" key="4">
    <source>
        <dbReference type="Google" id="ProtNLM"/>
    </source>
</evidence>
<gene>
    <name evidence="2" type="ORF">O3P16_08760</name>
</gene>
<dbReference type="RefSeq" id="WP_407031220.1">
    <property type="nucleotide sequence ID" value="NZ_JAQGEF010000008.1"/>
</dbReference>
<organism evidence="2 3">
    <name type="scientific">Polluticaenibacter yanchengensis</name>
    <dbReference type="NCBI Taxonomy" id="3014562"/>
    <lineage>
        <taxon>Bacteria</taxon>
        <taxon>Pseudomonadati</taxon>
        <taxon>Bacteroidota</taxon>
        <taxon>Chitinophagia</taxon>
        <taxon>Chitinophagales</taxon>
        <taxon>Chitinophagaceae</taxon>
        <taxon>Polluticaenibacter</taxon>
    </lineage>
</organism>
<evidence type="ECO:0000256" key="1">
    <source>
        <dbReference type="SAM" id="Phobius"/>
    </source>
</evidence>
<reference evidence="2 3" key="1">
    <citation type="submission" date="2022-12" db="EMBL/GenBank/DDBJ databases">
        <title>Chitinophagaceae gen. sp. nov., a new member of the family Chitinophagaceae, isolated from soil in a chemical factory.</title>
        <authorList>
            <person name="Ke Z."/>
        </authorList>
    </citation>
    <scope>NUCLEOTIDE SEQUENCE [LARGE SCALE GENOMIC DNA]</scope>
    <source>
        <strain evidence="2 3">LY-5</strain>
    </source>
</reference>
<feature type="transmembrane region" description="Helical" evidence="1">
    <location>
        <begin position="42"/>
        <end position="67"/>
    </location>
</feature>
<accession>A0ABT4UJA4</accession>
<keyword evidence="1" id="KW-0812">Transmembrane</keyword>
<comment type="caution">
    <text evidence="2">The sequence shown here is derived from an EMBL/GenBank/DDBJ whole genome shotgun (WGS) entry which is preliminary data.</text>
</comment>
<evidence type="ECO:0000313" key="3">
    <source>
        <dbReference type="Proteomes" id="UP001210231"/>
    </source>
</evidence>
<protein>
    <recommendedName>
        <fullName evidence="4">DUF997 family protein</fullName>
    </recommendedName>
</protein>
<name>A0ABT4UJA4_9BACT</name>
<sequence length="75" mass="8516">MLEAIKKYLGLVWMALAIVAAYYCIGVFGWPKITSGLQEDNVFGWIILLVLTPIIVGGLFMFGYFAFTNEYKKEE</sequence>
<dbReference type="Proteomes" id="UP001210231">
    <property type="component" value="Unassembled WGS sequence"/>
</dbReference>
<dbReference type="Pfam" id="PF20664">
    <property type="entry name" value="DUF6814"/>
    <property type="match status" value="1"/>
</dbReference>
<keyword evidence="3" id="KW-1185">Reference proteome</keyword>
<proteinExistence type="predicted"/>
<evidence type="ECO:0000313" key="2">
    <source>
        <dbReference type="EMBL" id="MDA3614896.1"/>
    </source>
</evidence>
<keyword evidence="1" id="KW-0472">Membrane</keyword>
<keyword evidence="1" id="KW-1133">Transmembrane helix</keyword>
<dbReference type="EMBL" id="JAQGEF010000008">
    <property type="protein sequence ID" value="MDA3614896.1"/>
    <property type="molecule type" value="Genomic_DNA"/>
</dbReference>
<feature type="transmembrane region" description="Helical" evidence="1">
    <location>
        <begin position="12"/>
        <end position="30"/>
    </location>
</feature>